<reference evidence="1 2" key="1">
    <citation type="journal article" date="2019" name="Sci. Rep.">
        <title>Sulfobacillus thermotolerans: new insights into resistance and metabolic capacities of acidophilic chemolithotrophs.</title>
        <authorList>
            <person name="Panyushkina A.E."/>
            <person name="Babenko V.V."/>
            <person name="Nikitina A.S."/>
            <person name="Selezneva O.V."/>
            <person name="Tsaplina I.A."/>
            <person name="Letarova M.A."/>
            <person name="Kostryukova E.S."/>
            <person name="Letarov A.V."/>
        </authorList>
    </citation>
    <scope>NUCLEOTIDE SEQUENCE [LARGE SCALE GENOMIC DNA]</scope>
    <source>
        <strain evidence="1 2">Kr1</strain>
    </source>
</reference>
<sequence length="315" mass="35778">MIVIGVGHAGVERFVQQKMAQAAYTDDVVIIHTWDQLSSHLKQAHKVLIGDRLLRDVPLPALTELLQSYPHIEWLLWTAENSVWTALNGGVEIWTGELTPEKLEGWIQHTTSKGSATLRTHWLLWSPSGCYDRVLSIALLTHKMRQMHKIGTWIDLDWTHSLLTSWWNPQGAGHEAFPYARLTRQKADWGYIAPAPLPWMPVLFQPDVRDIERMLRTVHGWQGWDIGVDLRPLSVGVVAQSVDQAVIHISSGLRQPLEQGLQLLRSMNPRLEFIATGPDPNNLSRKLGLPSLDADASTDTGLRRLFKRRHRKNSH</sequence>
<dbReference type="Proteomes" id="UP000325292">
    <property type="component" value="Chromosome"/>
</dbReference>
<keyword evidence="2" id="KW-1185">Reference proteome</keyword>
<evidence type="ECO:0000313" key="2">
    <source>
        <dbReference type="Proteomes" id="UP000325292"/>
    </source>
</evidence>
<name>A0ABM6RRL3_9FIRM</name>
<organism evidence="1 2">
    <name type="scientific">Sulfobacillus thermotolerans</name>
    <dbReference type="NCBI Taxonomy" id="338644"/>
    <lineage>
        <taxon>Bacteria</taxon>
        <taxon>Bacillati</taxon>
        <taxon>Bacillota</taxon>
        <taxon>Clostridia</taxon>
        <taxon>Eubacteriales</taxon>
        <taxon>Clostridiales Family XVII. Incertae Sedis</taxon>
        <taxon>Sulfobacillus</taxon>
    </lineage>
</organism>
<dbReference type="EMBL" id="CP019454">
    <property type="protein sequence ID" value="AUW94043.1"/>
    <property type="molecule type" value="Genomic_DNA"/>
</dbReference>
<proteinExistence type="predicted"/>
<accession>A0ABM6RRL3</accession>
<evidence type="ECO:0000313" key="1">
    <source>
        <dbReference type="EMBL" id="AUW94043.1"/>
    </source>
</evidence>
<gene>
    <name evidence="1" type="ORF">BXT84_08835</name>
</gene>
<protein>
    <submittedName>
        <fullName evidence="1">Uncharacterized protein</fullName>
    </submittedName>
</protein>